<gene>
    <name evidence="1" type="ORF">FH039_05575</name>
</gene>
<evidence type="ECO:0000313" key="2">
    <source>
        <dbReference type="Proteomes" id="UP000306007"/>
    </source>
</evidence>
<dbReference type="GeneID" id="40474633"/>
<protein>
    <submittedName>
        <fullName evidence="1">Uncharacterized protein</fullName>
    </submittedName>
</protein>
<dbReference type="EMBL" id="CP040846">
    <property type="protein sequence ID" value="QDA31172.1"/>
    <property type="molecule type" value="Genomic_DNA"/>
</dbReference>
<reference evidence="1 2" key="1">
    <citation type="submission" date="2019-06" db="EMBL/GenBank/DDBJ databases">
        <title>Thermococcus indicus sp. nov., a Fe(III)-reducing hyperthermophilic archaeon isolated from the Onnuri vent field of the Central Indian Ocean ridge.</title>
        <authorList>
            <person name="Lim J.K."/>
            <person name="Kim Y.J."/>
            <person name="Kwon K.K."/>
        </authorList>
    </citation>
    <scope>NUCLEOTIDE SEQUENCE [LARGE SCALE GENOMIC DNA]</scope>
    <source>
        <strain evidence="1 2">IOH1</strain>
    </source>
</reference>
<proteinExistence type="predicted"/>
<dbReference type="RefSeq" id="WP_139680521.1">
    <property type="nucleotide sequence ID" value="NZ_CP040846.1"/>
</dbReference>
<keyword evidence="2" id="KW-1185">Reference proteome</keyword>
<dbReference type="Proteomes" id="UP000306007">
    <property type="component" value="Chromosome"/>
</dbReference>
<dbReference type="AlphaFoldDB" id="A0A4Y5SLX3"/>
<dbReference type="KEGG" id="tic:FH039_05575"/>
<organism evidence="1 2">
    <name type="scientific">Thermococcus indicus</name>
    <dbReference type="NCBI Taxonomy" id="2586643"/>
    <lineage>
        <taxon>Archaea</taxon>
        <taxon>Methanobacteriati</taxon>
        <taxon>Methanobacteriota</taxon>
        <taxon>Thermococci</taxon>
        <taxon>Thermococcales</taxon>
        <taxon>Thermococcaceae</taxon>
        <taxon>Thermococcus</taxon>
    </lineage>
</organism>
<evidence type="ECO:0000313" key="1">
    <source>
        <dbReference type="EMBL" id="QDA31172.1"/>
    </source>
</evidence>
<name>A0A4Y5SLX3_9EURY</name>
<sequence>MIVMGAVSVWWQIPKFEQITAKQLLQMLEETIESGRPYCPGSSKKYRKLALEKHYPGMGLKNKLRLVIQWKDGRYRIVTAFPVDK</sequence>
<accession>A0A4Y5SLX3</accession>